<organism evidence="2 3">
    <name type="scientific">Necator americanus</name>
    <name type="common">Human hookworm</name>
    <dbReference type="NCBI Taxonomy" id="51031"/>
    <lineage>
        <taxon>Eukaryota</taxon>
        <taxon>Metazoa</taxon>
        <taxon>Ecdysozoa</taxon>
        <taxon>Nematoda</taxon>
        <taxon>Chromadorea</taxon>
        <taxon>Rhabditida</taxon>
        <taxon>Rhabditina</taxon>
        <taxon>Rhabditomorpha</taxon>
        <taxon>Strongyloidea</taxon>
        <taxon>Ancylostomatidae</taxon>
        <taxon>Bunostominae</taxon>
        <taxon>Necator</taxon>
    </lineage>
</organism>
<keyword evidence="1" id="KW-0472">Membrane</keyword>
<feature type="transmembrane region" description="Helical" evidence="1">
    <location>
        <begin position="69"/>
        <end position="95"/>
    </location>
</feature>
<dbReference type="EMBL" id="JAVFWL010000005">
    <property type="protein sequence ID" value="KAK6754108.1"/>
    <property type="molecule type" value="Genomic_DNA"/>
</dbReference>
<keyword evidence="3" id="KW-1185">Reference proteome</keyword>
<sequence>MYHNRQEVQRHAKAFPLKKPVQCYSHSVLTFGDVISYYGLCQSECVTECSSFVSYCVGTSPLIVCQLNIFVFLVCIFLAVFTGVVIPILCLLCYVTNWCAEVKRIWRAGRSTDEELVKLNPRSVQVSISESGTPIVSVQPVTPHRKPVLFKGATSVA</sequence>
<gene>
    <name evidence="2" type="primary">Necator_chrV.g18026</name>
    <name evidence="2" type="ORF">RB195_013236</name>
</gene>
<name>A0ABR1DUK8_NECAM</name>
<reference evidence="2 3" key="1">
    <citation type="submission" date="2023-08" db="EMBL/GenBank/DDBJ databases">
        <title>A Necator americanus chromosomal reference genome.</title>
        <authorList>
            <person name="Ilik V."/>
            <person name="Petrzelkova K.J."/>
            <person name="Pardy F."/>
            <person name="Fuh T."/>
            <person name="Niatou-Singa F.S."/>
            <person name="Gouil Q."/>
            <person name="Baker L."/>
            <person name="Ritchie M.E."/>
            <person name="Jex A.R."/>
            <person name="Gazzola D."/>
            <person name="Li H."/>
            <person name="Toshio Fujiwara R."/>
            <person name="Zhan B."/>
            <person name="Aroian R.V."/>
            <person name="Pafco B."/>
            <person name="Schwarz E.M."/>
        </authorList>
    </citation>
    <scope>NUCLEOTIDE SEQUENCE [LARGE SCALE GENOMIC DNA]</scope>
    <source>
        <strain evidence="2 3">Aroian</strain>
        <tissue evidence="2">Whole animal</tissue>
    </source>
</reference>
<evidence type="ECO:0000313" key="2">
    <source>
        <dbReference type="EMBL" id="KAK6754108.1"/>
    </source>
</evidence>
<comment type="caution">
    <text evidence="2">The sequence shown here is derived from an EMBL/GenBank/DDBJ whole genome shotgun (WGS) entry which is preliminary data.</text>
</comment>
<evidence type="ECO:0000313" key="3">
    <source>
        <dbReference type="Proteomes" id="UP001303046"/>
    </source>
</evidence>
<keyword evidence="1" id="KW-0812">Transmembrane</keyword>
<dbReference type="Proteomes" id="UP001303046">
    <property type="component" value="Unassembled WGS sequence"/>
</dbReference>
<protein>
    <submittedName>
        <fullName evidence="2">Uncharacterized protein</fullName>
    </submittedName>
</protein>
<accession>A0ABR1DUK8</accession>
<keyword evidence="1" id="KW-1133">Transmembrane helix</keyword>
<evidence type="ECO:0000256" key="1">
    <source>
        <dbReference type="SAM" id="Phobius"/>
    </source>
</evidence>
<proteinExistence type="predicted"/>